<dbReference type="Proteomes" id="UP000093000">
    <property type="component" value="Unassembled WGS sequence"/>
</dbReference>
<evidence type="ECO:0000313" key="3">
    <source>
        <dbReference type="Proteomes" id="UP000093000"/>
    </source>
</evidence>
<gene>
    <name evidence="2" type="ORF">A0J61_07481</name>
</gene>
<comment type="caution">
    <text evidence="2">The sequence shown here is derived from an EMBL/GenBank/DDBJ whole genome shotgun (WGS) entry which is preliminary data.</text>
</comment>
<dbReference type="EMBL" id="LUGH01000506">
    <property type="protein sequence ID" value="OBZ84469.1"/>
    <property type="molecule type" value="Genomic_DNA"/>
</dbReference>
<feature type="compositionally biased region" description="Polar residues" evidence="1">
    <location>
        <begin position="1"/>
        <end position="10"/>
    </location>
</feature>
<feature type="compositionally biased region" description="Pro residues" evidence="1">
    <location>
        <begin position="32"/>
        <end position="52"/>
    </location>
</feature>
<name>A0A1C7N783_9FUNG</name>
<sequence length="83" mass="8950">MNLKQNNTSPLLPPPPYTEINIPSHHTTTTPLLPPSAPSAPSAPPPPSAPLAPSAPQPYYLFIRSQQGTRHFPVNAAFFVLGW</sequence>
<accession>A0A1C7N783</accession>
<protein>
    <submittedName>
        <fullName evidence="2">Uncharacterized protein</fullName>
    </submittedName>
</protein>
<proteinExistence type="predicted"/>
<evidence type="ECO:0000256" key="1">
    <source>
        <dbReference type="SAM" id="MobiDB-lite"/>
    </source>
</evidence>
<dbReference type="AlphaFoldDB" id="A0A1C7N783"/>
<keyword evidence="3" id="KW-1185">Reference proteome</keyword>
<evidence type="ECO:0000313" key="2">
    <source>
        <dbReference type="EMBL" id="OBZ84469.1"/>
    </source>
</evidence>
<dbReference type="InParanoid" id="A0A1C7N783"/>
<feature type="region of interest" description="Disordered" evidence="1">
    <location>
        <begin position="1"/>
        <end position="52"/>
    </location>
</feature>
<reference evidence="2 3" key="1">
    <citation type="submission" date="2016-03" db="EMBL/GenBank/DDBJ databases">
        <title>Choanephora cucurbitarum.</title>
        <authorList>
            <person name="Min B."/>
            <person name="Park H."/>
            <person name="Park J.-H."/>
            <person name="Shin H.-D."/>
            <person name="Choi I.-G."/>
        </authorList>
    </citation>
    <scope>NUCLEOTIDE SEQUENCE [LARGE SCALE GENOMIC DNA]</scope>
    <source>
        <strain evidence="2 3">KUS-F28377</strain>
    </source>
</reference>
<organism evidence="2 3">
    <name type="scientific">Choanephora cucurbitarum</name>
    <dbReference type="NCBI Taxonomy" id="101091"/>
    <lineage>
        <taxon>Eukaryota</taxon>
        <taxon>Fungi</taxon>
        <taxon>Fungi incertae sedis</taxon>
        <taxon>Mucoromycota</taxon>
        <taxon>Mucoromycotina</taxon>
        <taxon>Mucoromycetes</taxon>
        <taxon>Mucorales</taxon>
        <taxon>Mucorineae</taxon>
        <taxon>Choanephoraceae</taxon>
        <taxon>Choanephoroideae</taxon>
        <taxon>Choanephora</taxon>
    </lineage>
</organism>